<name>A0A3S8UBI3_9RHOB</name>
<dbReference type="Proteomes" id="UP000282002">
    <property type="component" value="Chromosome"/>
</dbReference>
<evidence type="ECO:0000256" key="1">
    <source>
        <dbReference type="SAM" id="MobiDB-lite"/>
    </source>
</evidence>
<accession>A0A3S8UBI3</accession>
<dbReference type="EMBL" id="CP034328">
    <property type="protein sequence ID" value="AZL60987.1"/>
    <property type="molecule type" value="Genomic_DNA"/>
</dbReference>
<feature type="compositionally biased region" description="Basic and acidic residues" evidence="1">
    <location>
        <begin position="53"/>
        <end position="67"/>
    </location>
</feature>
<keyword evidence="3" id="KW-1185">Reference proteome</keyword>
<sequence length="67" mass="7475">MSGPNPLSPFHMSPAERRAELCRILALGLIRLHMRQSSELSDVTGESSLHFPPEQRGHATPNERRTA</sequence>
<feature type="region of interest" description="Disordered" evidence="1">
    <location>
        <begin position="39"/>
        <end position="67"/>
    </location>
</feature>
<dbReference type="KEGG" id="taw:EI545_02330"/>
<dbReference type="OrthoDB" id="8453810at2"/>
<evidence type="ECO:0000313" key="2">
    <source>
        <dbReference type="EMBL" id="AZL60987.1"/>
    </source>
</evidence>
<organism evidence="2 3">
    <name type="scientific">Tabrizicola piscis</name>
    <dbReference type="NCBI Taxonomy" id="2494374"/>
    <lineage>
        <taxon>Bacteria</taxon>
        <taxon>Pseudomonadati</taxon>
        <taxon>Pseudomonadota</taxon>
        <taxon>Alphaproteobacteria</taxon>
        <taxon>Rhodobacterales</taxon>
        <taxon>Paracoccaceae</taxon>
        <taxon>Tabrizicola</taxon>
    </lineage>
</organism>
<reference evidence="2 3" key="1">
    <citation type="submission" date="2018-12" db="EMBL/GenBank/DDBJ databases">
        <title>Complete genome sequencing of Tabrizicola sp. K13M18.</title>
        <authorList>
            <person name="Bae J.-W."/>
        </authorList>
    </citation>
    <scope>NUCLEOTIDE SEQUENCE [LARGE SCALE GENOMIC DNA]</scope>
    <source>
        <strain evidence="2 3">K13M18</strain>
    </source>
</reference>
<evidence type="ECO:0000313" key="3">
    <source>
        <dbReference type="Proteomes" id="UP000282002"/>
    </source>
</evidence>
<gene>
    <name evidence="2" type="ORF">EI545_02330</name>
</gene>
<proteinExistence type="predicted"/>
<dbReference type="AlphaFoldDB" id="A0A3S8UBI3"/>
<protein>
    <submittedName>
        <fullName evidence="2">Uncharacterized protein</fullName>
    </submittedName>
</protein>